<dbReference type="VEuPathDB" id="ToxoDB:TGMAS_215600"/>
<accession>A0A086QV94</accession>
<feature type="region of interest" description="Disordered" evidence="1">
    <location>
        <begin position="282"/>
        <end position="323"/>
    </location>
</feature>
<name>A0A086QV94_TOXGO</name>
<organism evidence="2 3">
    <name type="scientific">Toxoplasma gondii MAS</name>
    <dbReference type="NCBI Taxonomy" id="943118"/>
    <lineage>
        <taxon>Eukaryota</taxon>
        <taxon>Sar</taxon>
        <taxon>Alveolata</taxon>
        <taxon>Apicomplexa</taxon>
        <taxon>Conoidasida</taxon>
        <taxon>Coccidia</taxon>
        <taxon>Eucoccidiorida</taxon>
        <taxon>Eimeriorina</taxon>
        <taxon>Sarcocystidae</taxon>
        <taxon>Toxoplasma</taxon>
    </lineage>
</organism>
<feature type="compositionally biased region" description="Basic and acidic residues" evidence="1">
    <location>
        <begin position="59"/>
        <end position="98"/>
    </location>
</feature>
<gene>
    <name evidence="2" type="ORF">TGMAS_215600</name>
</gene>
<evidence type="ECO:0000313" key="3">
    <source>
        <dbReference type="Proteomes" id="UP000028821"/>
    </source>
</evidence>
<dbReference type="EMBL" id="AEXC02000561">
    <property type="protein sequence ID" value="KFH16526.1"/>
    <property type="molecule type" value="Genomic_DNA"/>
</dbReference>
<feature type="region of interest" description="Disordered" evidence="1">
    <location>
        <begin position="42"/>
        <end position="100"/>
    </location>
</feature>
<feature type="compositionally biased region" description="Low complexity" evidence="1">
    <location>
        <begin position="138"/>
        <end position="183"/>
    </location>
</feature>
<sequence length="323" mass="33512">MPPSDSARGSVSPSRSAAAASSLQAAVPLEFGSSSSVIDGLFSPASSLHAPSSPASLGIKERRVEASAEREETGGDSRDGGPAETARRGTCLPREKPQIGDCMRSEFGLEALLQRCRNFAPAFEKAHQSHNLCTSRLAPSSSSSSSPSSSSSSPSSSSASSSSSSSSSPSSSSSSSSSWSSASRLAGERGEESLLNAEILTAEEEAGSDPHVELELHLGIFDVNGEIPSEETLRAQNIPVVDSGVNLHAQEEALANSLADPVRFLLEQQALEQRLKMLGGGYGEDGEGRGNAEDMRRPLIEVLSSGEESGEESDGVPEDSTET</sequence>
<feature type="region of interest" description="Disordered" evidence="1">
    <location>
        <begin position="135"/>
        <end position="184"/>
    </location>
</feature>
<dbReference type="OrthoDB" id="348187at2759"/>
<feature type="compositionally biased region" description="Basic and acidic residues" evidence="1">
    <location>
        <begin position="286"/>
        <end position="299"/>
    </location>
</feature>
<evidence type="ECO:0000313" key="2">
    <source>
        <dbReference type="EMBL" id="KFH16526.1"/>
    </source>
</evidence>
<evidence type="ECO:0000256" key="1">
    <source>
        <dbReference type="SAM" id="MobiDB-lite"/>
    </source>
</evidence>
<dbReference type="Proteomes" id="UP000028821">
    <property type="component" value="Unassembled WGS sequence"/>
</dbReference>
<feature type="compositionally biased region" description="Low complexity" evidence="1">
    <location>
        <begin position="42"/>
        <end position="57"/>
    </location>
</feature>
<protein>
    <submittedName>
        <fullName evidence="2">Uncharacterized protein</fullName>
    </submittedName>
</protein>
<dbReference type="AlphaFoldDB" id="A0A086QV94"/>
<reference evidence="2 3" key="1">
    <citation type="submission" date="2014-04" db="EMBL/GenBank/DDBJ databases">
        <authorList>
            <person name="Sibley D."/>
            <person name="Venepally P."/>
            <person name="Karamycheva S."/>
            <person name="Hadjithomas M."/>
            <person name="Khan A."/>
            <person name="Brunk B."/>
            <person name="Roos D."/>
            <person name="Caler E."/>
            <person name="Lorenzi H."/>
        </authorList>
    </citation>
    <scope>NUCLEOTIDE SEQUENCE [LARGE SCALE GENOMIC DNA]</scope>
    <source>
        <strain evidence="2 3">MAS</strain>
    </source>
</reference>
<feature type="compositionally biased region" description="Acidic residues" evidence="1">
    <location>
        <begin position="308"/>
        <end position="323"/>
    </location>
</feature>
<proteinExistence type="predicted"/>
<feature type="region of interest" description="Disordered" evidence="1">
    <location>
        <begin position="1"/>
        <end position="23"/>
    </location>
</feature>
<comment type="caution">
    <text evidence="2">The sequence shown here is derived from an EMBL/GenBank/DDBJ whole genome shotgun (WGS) entry which is preliminary data.</text>
</comment>